<gene>
    <name evidence="12" type="primary">fxlM</name>
    <name evidence="12" type="ORF">EJC51_17950</name>
</gene>
<evidence type="ECO:0000256" key="10">
    <source>
        <dbReference type="ARBA" id="ARBA00031323"/>
    </source>
</evidence>
<dbReference type="KEGG" id="saqu:EJC51_17950"/>
<dbReference type="PANTHER" id="PTHR11579">
    <property type="entry name" value="PROTEIN-L-ISOASPARTATE O-METHYLTRANSFERASE"/>
    <property type="match status" value="1"/>
</dbReference>
<dbReference type="Proteomes" id="UP000280197">
    <property type="component" value="Chromosome"/>
</dbReference>
<dbReference type="NCBIfam" id="TIGR04364">
    <property type="entry name" value="methyltran_FxLD"/>
    <property type="match status" value="1"/>
</dbReference>
<evidence type="ECO:0000256" key="7">
    <source>
        <dbReference type="ARBA" id="ARBA00022679"/>
    </source>
</evidence>
<evidence type="ECO:0000256" key="9">
    <source>
        <dbReference type="ARBA" id="ARBA00030757"/>
    </source>
</evidence>
<dbReference type="GO" id="GO:0032259">
    <property type="term" value="P:methylation"/>
    <property type="evidence" value="ECO:0007669"/>
    <property type="project" value="UniProtKB-KW"/>
</dbReference>
<evidence type="ECO:0000313" key="13">
    <source>
        <dbReference type="Proteomes" id="UP000280197"/>
    </source>
</evidence>
<dbReference type="InterPro" id="IPR000682">
    <property type="entry name" value="PCMT"/>
</dbReference>
<evidence type="ECO:0000256" key="5">
    <source>
        <dbReference type="ARBA" id="ARBA00022490"/>
    </source>
</evidence>
<dbReference type="PANTHER" id="PTHR11579:SF0">
    <property type="entry name" value="PROTEIN-L-ISOASPARTATE(D-ASPARTATE) O-METHYLTRANSFERASE"/>
    <property type="match status" value="1"/>
</dbReference>
<dbReference type="SUPFAM" id="SSF53335">
    <property type="entry name" value="S-adenosyl-L-methionine-dependent methyltransferases"/>
    <property type="match status" value="1"/>
</dbReference>
<accession>A0A3S9I0D6</accession>
<name>A0A3S9I0D6_9ACTN</name>
<dbReference type="InterPro" id="IPR029063">
    <property type="entry name" value="SAM-dependent_MTases_sf"/>
</dbReference>
<evidence type="ECO:0000256" key="2">
    <source>
        <dbReference type="ARBA" id="ARBA00005369"/>
    </source>
</evidence>
<evidence type="ECO:0000313" key="12">
    <source>
        <dbReference type="EMBL" id="AZP17818.1"/>
    </source>
</evidence>
<keyword evidence="6 12" id="KW-0489">Methyltransferase</keyword>
<evidence type="ECO:0000256" key="1">
    <source>
        <dbReference type="ARBA" id="ARBA00004496"/>
    </source>
</evidence>
<dbReference type="EMBL" id="CP034463">
    <property type="protein sequence ID" value="AZP17818.1"/>
    <property type="molecule type" value="Genomic_DNA"/>
</dbReference>
<dbReference type="Gene3D" id="3.40.50.150">
    <property type="entry name" value="Vaccinia Virus protein VP39"/>
    <property type="match status" value="1"/>
</dbReference>
<dbReference type="InterPro" id="IPR027573">
    <property type="entry name" value="Methyltran_FxLD"/>
</dbReference>
<evidence type="ECO:0000256" key="8">
    <source>
        <dbReference type="ARBA" id="ARBA00022691"/>
    </source>
</evidence>
<keyword evidence="7 12" id="KW-0808">Transferase</keyword>
<evidence type="ECO:0000256" key="3">
    <source>
        <dbReference type="ARBA" id="ARBA00011890"/>
    </source>
</evidence>
<keyword evidence="5" id="KW-0963">Cytoplasm</keyword>
<proteinExistence type="inferred from homology"/>
<keyword evidence="13" id="KW-1185">Reference proteome</keyword>
<sequence>MTDVTVDPDEATRLRNKAVDQLKEDGTIVSPAVEAAMRKVPRHLAVPEAPLSDAYSMYNAVITKEDEHGNHTSSVSAPQIQAMQLEQADIRPGDNVLEIGTNGPNAAYIAELVGPTGQVTTVDIDPAPADRARRFLAETGYTNVNVVVADAEDGVAKSAPYDAIVVTLGAWDIPPAWIDQLKDDGRLVVPLRINGLTRTYGFIRQADHLVATSAHVCGFVAAQGAGSHTQQVMQLPGAEGVTLRFDEGLPSNPSLLDGVLNSARAETWTGVSVASQEPIGTLQMYLSTQVPSFCFMSTNPESATGKIGPTGNSWSMVAIDGPHFAYTVVRRDTEKKTAEYGVHAFGPDAADFAERIADIFRTWGEKVRGTDGPRIAVYPAGTPDDLITGDRVVDKRHSRISISWPAV</sequence>
<comment type="similarity">
    <text evidence="2">Belongs to the methyltransferase superfamily. L-isoaspartyl/D-aspartyl protein methyltransferase family.</text>
</comment>
<dbReference type="Pfam" id="PF01135">
    <property type="entry name" value="PCMT"/>
    <property type="match status" value="1"/>
</dbReference>
<reference evidence="12 13" key="1">
    <citation type="submission" date="2018-12" db="EMBL/GenBank/DDBJ databases">
        <authorList>
            <person name="Li K."/>
        </authorList>
    </citation>
    <scope>NUCLEOTIDE SEQUENCE [LARGE SCALE GENOMIC DNA]</scope>
    <source>
        <strain evidence="13">CR22</strain>
    </source>
</reference>
<evidence type="ECO:0000256" key="6">
    <source>
        <dbReference type="ARBA" id="ARBA00022603"/>
    </source>
</evidence>
<dbReference type="CDD" id="cd02440">
    <property type="entry name" value="AdoMet_MTases"/>
    <property type="match status" value="1"/>
</dbReference>
<evidence type="ECO:0000256" key="4">
    <source>
        <dbReference type="ARBA" id="ARBA00013346"/>
    </source>
</evidence>
<dbReference type="AlphaFoldDB" id="A0A3S9I0D6"/>
<protein>
    <recommendedName>
        <fullName evidence="4">Protein-L-isoaspartate O-methyltransferase</fullName>
        <ecNumber evidence="3">2.1.1.77</ecNumber>
    </recommendedName>
    <alternativeName>
        <fullName evidence="11">L-isoaspartyl protein carboxyl methyltransferase</fullName>
    </alternativeName>
    <alternativeName>
        <fullName evidence="9">Protein L-isoaspartyl methyltransferase</fullName>
    </alternativeName>
    <alternativeName>
        <fullName evidence="10">Protein-beta-aspartate methyltransferase</fullName>
    </alternativeName>
</protein>
<comment type="subcellular location">
    <subcellularLocation>
        <location evidence="1">Cytoplasm</location>
    </subcellularLocation>
</comment>
<dbReference type="GO" id="GO:0004719">
    <property type="term" value="F:protein-L-isoaspartate (D-aspartate) O-methyltransferase activity"/>
    <property type="evidence" value="ECO:0007669"/>
    <property type="project" value="UniProtKB-EC"/>
</dbReference>
<organism evidence="12 13">
    <name type="scientific">Streptomyces aquilus</name>
    <dbReference type="NCBI Taxonomy" id="2548456"/>
    <lineage>
        <taxon>Bacteria</taxon>
        <taxon>Bacillati</taxon>
        <taxon>Actinomycetota</taxon>
        <taxon>Actinomycetes</taxon>
        <taxon>Kitasatosporales</taxon>
        <taxon>Streptomycetaceae</taxon>
        <taxon>Streptomyces</taxon>
    </lineage>
</organism>
<keyword evidence="8" id="KW-0949">S-adenosyl-L-methionine</keyword>
<dbReference type="GO" id="GO:0005737">
    <property type="term" value="C:cytoplasm"/>
    <property type="evidence" value="ECO:0007669"/>
    <property type="project" value="UniProtKB-SubCell"/>
</dbReference>
<dbReference type="RefSeq" id="WP_126272009.1">
    <property type="nucleotide sequence ID" value="NZ_CP034463.1"/>
</dbReference>
<dbReference type="EC" id="2.1.1.77" evidence="3"/>
<evidence type="ECO:0000256" key="11">
    <source>
        <dbReference type="ARBA" id="ARBA00031350"/>
    </source>
</evidence>